<evidence type="ECO:0000256" key="2">
    <source>
        <dbReference type="ARBA" id="ARBA00022490"/>
    </source>
</evidence>
<evidence type="ECO:0000256" key="10">
    <source>
        <dbReference type="SAM" id="MobiDB-lite"/>
    </source>
</evidence>
<comment type="subcellular location">
    <subcellularLocation>
        <location evidence="9">Cytoplasm</location>
    </subcellularLocation>
    <subcellularLocation>
        <location evidence="9">Nucleus</location>
    </subcellularLocation>
</comment>
<dbReference type="PANTHER" id="PTHR11735">
    <property type="entry name" value="TRNA N6-ADENOSINE THREONYLCARBAMOYLTRANSFERASE"/>
    <property type="match status" value="1"/>
</dbReference>
<keyword evidence="12" id="KW-0645">Protease</keyword>
<feature type="binding site" evidence="9">
    <location>
        <position position="215"/>
    </location>
    <ligand>
        <name>substrate</name>
    </ligand>
</feature>
<comment type="similarity">
    <text evidence="9">Belongs to the KAE1 / TsaD family.</text>
</comment>
<keyword evidence="3 9" id="KW-0808">Transferase</keyword>
<dbReference type="SUPFAM" id="SSF53067">
    <property type="entry name" value="Actin-like ATPase domain"/>
    <property type="match status" value="1"/>
</dbReference>
<dbReference type="InterPro" id="IPR000905">
    <property type="entry name" value="Gcp-like_dom"/>
</dbReference>
<dbReference type="GO" id="GO:0000408">
    <property type="term" value="C:EKC/KEOPS complex"/>
    <property type="evidence" value="ECO:0007669"/>
    <property type="project" value="InterPro"/>
</dbReference>
<dbReference type="EMBL" id="ML991775">
    <property type="protein sequence ID" value="KAF2238668.1"/>
    <property type="molecule type" value="Genomic_DNA"/>
</dbReference>
<feature type="binding site" evidence="9">
    <location>
        <position position="345"/>
    </location>
    <ligand>
        <name>a divalent metal cation</name>
        <dbReference type="ChEBI" id="CHEBI:60240"/>
    </ligand>
</feature>
<dbReference type="GO" id="GO:0006508">
    <property type="term" value="P:proteolysis"/>
    <property type="evidence" value="ECO:0007669"/>
    <property type="project" value="UniProtKB-KW"/>
</dbReference>
<gene>
    <name evidence="12" type="ORF">EV356DRAFT_557325</name>
</gene>
<dbReference type="FunFam" id="3.30.420.40:FF:000038">
    <property type="entry name" value="Probable tRNA N6-adenosine threonylcarbamoyltransferase"/>
    <property type="match status" value="1"/>
</dbReference>
<keyword evidence="6 9" id="KW-0012">Acyltransferase</keyword>
<dbReference type="AlphaFoldDB" id="A0A6A6HLJ6"/>
<dbReference type="HAMAP" id="MF_01446">
    <property type="entry name" value="Kae1"/>
    <property type="match status" value="1"/>
</dbReference>
<evidence type="ECO:0000256" key="3">
    <source>
        <dbReference type="ARBA" id="ARBA00022679"/>
    </source>
</evidence>
<keyword evidence="2 9" id="KW-0963">Cytoplasm</keyword>
<evidence type="ECO:0000259" key="11">
    <source>
        <dbReference type="Pfam" id="PF00814"/>
    </source>
</evidence>
<dbReference type="GO" id="GO:0061711">
    <property type="term" value="F:tRNA N(6)-L-threonylcarbamoyladenine synthase activity"/>
    <property type="evidence" value="ECO:0007669"/>
    <property type="project" value="UniProtKB-EC"/>
</dbReference>
<dbReference type="GO" id="GO:0002949">
    <property type="term" value="P:tRNA threonylcarbamoyladenosine modification"/>
    <property type="evidence" value="ECO:0007669"/>
    <property type="project" value="UniProtKB-UniRule"/>
</dbReference>
<dbReference type="PRINTS" id="PR00789">
    <property type="entry name" value="OSIALOPTASE"/>
</dbReference>
<dbReference type="PANTHER" id="PTHR11735:SF14">
    <property type="entry name" value="TRNA N6-ADENOSINE THREONYLCARBAMOYLTRANSFERASE"/>
    <property type="match status" value="1"/>
</dbReference>
<feature type="binding site" evidence="9">
    <location>
        <begin position="164"/>
        <end position="168"/>
    </location>
    <ligand>
        <name>substrate</name>
    </ligand>
</feature>
<feature type="binding site" evidence="9">
    <location>
        <position position="143"/>
    </location>
    <ligand>
        <name>a divalent metal cation</name>
        <dbReference type="ChEBI" id="CHEBI:60240"/>
    </ligand>
</feature>
<evidence type="ECO:0000256" key="1">
    <source>
        <dbReference type="ARBA" id="ARBA00012156"/>
    </source>
</evidence>
<feature type="binding site" evidence="9">
    <location>
        <position position="317"/>
    </location>
    <ligand>
        <name>substrate</name>
    </ligand>
</feature>
<organism evidence="12 13">
    <name type="scientific">Viridothelium virens</name>
    <name type="common">Speckled blister lichen</name>
    <name type="synonym">Trypethelium virens</name>
    <dbReference type="NCBI Taxonomy" id="1048519"/>
    <lineage>
        <taxon>Eukaryota</taxon>
        <taxon>Fungi</taxon>
        <taxon>Dikarya</taxon>
        <taxon>Ascomycota</taxon>
        <taxon>Pezizomycotina</taxon>
        <taxon>Dothideomycetes</taxon>
        <taxon>Dothideomycetes incertae sedis</taxon>
        <taxon>Trypetheliales</taxon>
        <taxon>Trypetheliaceae</taxon>
        <taxon>Viridothelium</taxon>
    </lineage>
</organism>
<keyword evidence="5 9" id="KW-0479">Metal-binding</keyword>
<dbReference type="Proteomes" id="UP000800092">
    <property type="component" value="Unassembled WGS sequence"/>
</dbReference>
<evidence type="ECO:0000313" key="12">
    <source>
        <dbReference type="EMBL" id="KAF2238668.1"/>
    </source>
</evidence>
<dbReference type="GO" id="GO:0005737">
    <property type="term" value="C:cytoplasm"/>
    <property type="evidence" value="ECO:0007669"/>
    <property type="project" value="UniProtKB-SubCell"/>
</dbReference>
<evidence type="ECO:0000256" key="6">
    <source>
        <dbReference type="ARBA" id="ARBA00023315"/>
    </source>
</evidence>
<dbReference type="InterPro" id="IPR043129">
    <property type="entry name" value="ATPase_NBD"/>
</dbReference>
<evidence type="ECO:0000313" key="13">
    <source>
        <dbReference type="Proteomes" id="UP000800092"/>
    </source>
</evidence>
<dbReference type="GO" id="GO:0046872">
    <property type="term" value="F:metal ion binding"/>
    <property type="evidence" value="ECO:0007669"/>
    <property type="project" value="UniProtKB-KW"/>
</dbReference>
<keyword evidence="12" id="KW-0378">Hydrolase</keyword>
<dbReference type="Pfam" id="PF00814">
    <property type="entry name" value="TsaD"/>
    <property type="match status" value="1"/>
</dbReference>
<keyword evidence="9" id="KW-0539">Nucleus</keyword>
<dbReference type="GO" id="GO:0005634">
    <property type="term" value="C:nucleus"/>
    <property type="evidence" value="ECO:0007669"/>
    <property type="project" value="UniProtKB-SubCell"/>
</dbReference>
<dbReference type="GO" id="GO:0008233">
    <property type="term" value="F:peptidase activity"/>
    <property type="evidence" value="ECO:0007669"/>
    <property type="project" value="UniProtKB-KW"/>
</dbReference>
<feature type="domain" description="Gcp-like" evidence="11">
    <location>
        <begin position="67"/>
        <end position="351"/>
    </location>
</feature>
<sequence length="386" mass="41877">MLALGLEGSANKLGVGIIQHLPPTPSHPLPSSSSSPSPPTSTTAHSLKLHPHPLPPPQIRILANLRHTFVSPPGTGFLPRETAQHHRRWVVRLIKQALKQAAERLDCVCYTKGPGMGAPLAAVAVAARTVAGLWGKKVVGVNHCVGHIEMGRTITSSSNPIVLYVSGGNTQIIAYASHRYRIFGETLDIAVGNCLDRFARTLNISNDPAPGYNIEQLAKKGRRLLDLPYAVKGMDCSFGGILASIDVMAAELERAEREGGKWRVPGGDGEEKDVVTREDLCFTLQETVYAMLVEITERAMAHVGANQVLIVGGVGCNERLQEMMGLMAESRGGSVYATDERFCIDNGIMIAHAGLLAYRTGFDTKMEDTTCTQRFRTDEVYVGWRE</sequence>
<evidence type="ECO:0000256" key="8">
    <source>
        <dbReference type="ARBA" id="ARBA00048117"/>
    </source>
</evidence>
<dbReference type="EC" id="2.3.1.234" evidence="1"/>
<evidence type="ECO:0000256" key="7">
    <source>
        <dbReference type="ARBA" id="ARBA00030439"/>
    </source>
</evidence>
<dbReference type="InterPro" id="IPR017861">
    <property type="entry name" value="KAE1/TsaD"/>
</dbReference>
<evidence type="ECO:0000256" key="5">
    <source>
        <dbReference type="ARBA" id="ARBA00022723"/>
    </source>
</evidence>
<name>A0A6A6HLJ6_VIRVR</name>
<dbReference type="OrthoDB" id="10254073at2759"/>
<feature type="compositionally biased region" description="Low complexity" evidence="10">
    <location>
        <begin position="29"/>
        <end position="43"/>
    </location>
</feature>
<dbReference type="InterPro" id="IPR034680">
    <property type="entry name" value="Kae1_archaea_euk"/>
</dbReference>
<reference evidence="12" key="1">
    <citation type="journal article" date="2020" name="Stud. Mycol.">
        <title>101 Dothideomycetes genomes: a test case for predicting lifestyles and emergence of pathogens.</title>
        <authorList>
            <person name="Haridas S."/>
            <person name="Albert R."/>
            <person name="Binder M."/>
            <person name="Bloem J."/>
            <person name="Labutti K."/>
            <person name="Salamov A."/>
            <person name="Andreopoulos B."/>
            <person name="Baker S."/>
            <person name="Barry K."/>
            <person name="Bills G."/>
            <person name="Bluhm B."/>
            <person name="Cannon C."/>
            <person name="Castanera R."/>
            <person name="Culley D."/>
            <person name="Daum C."/>
            <person name="Ezra D."/>
            <person name="Gonzalez J."/>
            <person name="Henrissat B."/>
            <person name="Kuo A."/>
            <person name="Liang C."/>
            <person name="Lipzen A."/>
            <person name="Lutzoni F."/>
            <person name="Magnuson J."/>
            <person name="Mondo S."/>
            <person name="Nolan M."/>
            <person name="Ohm R."/>
            <person name="Pangilinan J."/>
            <person name="Park H.-J."/>
            <person name="Ramirez L."/>
            <person name="Alfaro M."/>
            <person name="Sun H."/>
            <person name="Tritt A."/>
            <person name="Yoshinaga Y."/>
            <person name="Zwiers L.-H."/>
            <person name="Turgeon B."/>
            <person name="Goodwin S."/>
            <person name="Spatafora J."/>
            <person name="Crous P."/>
            <person name="Grigoriev I."/>
        </authorList>
    </citation>
    <scope>NUCLEOTIDE SEQUENCE</scope>
    <source>
        <strain evidence="12">Tuck. ex Michener</strain>
    </source>
</reference>
<comment type="catalytic activity">
    <reaction evidence="8 9">
        <text>L-threonylcarbamoyladenylate + adenosine(37) in tRNA = N(6)-L-threonylcarbamoyladenosine(37) in tRNA + AMP + H(+)</text>
        <dbReference type="Rhea" id="RHEA:37059"/>
        <dbReference type="Rhea" id="RHEA-COMP:10162"/>
        <dbReference type="Rhea" id="RHEA-COMP:10163"/>
        <dbReference type="ChEBI" id="CHEBI:15378"/>
        <dbReference type="ChEBI" id="CHEBI:73682"/>
        <dbReference type="ChEBI" id="CHEBI:74411"/>
        <dbReference type="ChEBI" id="CHEBI:74418"/>
        <dbReference type="ChEBI" id="CHEBI:456215"/>
        <dbReference type="EC" id="2.3.1.234"/>
    </reaction>
</comment>
<evidence type="ECO:0000256" key="4">
    <source>
        <dbReference type="ARBA" id="ARBA00022694"/>
    </source>
</evidence>
<dbReference type="Gene3D" id="3.30.420.40">
    <property type="match status" value="2"/>
</dbReference>
<dbReference type="CDD" id="cd24132">
    <property type="entry name" value="ASKHA_NBD_OSGEP_like_euk"/>
    <property type="match status" value="1"/>
</dbReference>
<keyword evidence="13" id="KW-1185">Reference proteome</keyword>
<feature type="binding site" evidence="9">
    <location>
        <position position="196"/>
    </location>
    <ligand>
        <name>substrate</name>
    </ligand>
</feature>
<proteinExistence type="inferred from homology"/>
<accession>A0A6A6HLJ6</accession>
<feature type="region of interest" description="Disordered" evidence="10">
    <location>
        <begin position="17"/>
        <end position="53"/>
    </location>
</feature>
<feature type="binding site" evidence="9">
    <location>
        <position position="164"/>
    </location>
    <ligand>
        <name>a divalent metal cation</name>
        <dbReference type="ChEBI" id="CHEBI:60240"/>
    </ligand>
</feature>
<comment type="cofactor">
    <cofactor evidence="9">
        <name>a divalent metal cation</name>
        <dbReference type="ChEBI" id="CHEBI:60240"/>
    </cofactor>
    <text evidence="9">Binds 1 divalent metal cation per subunit.</text>
</comment>
<evidence type="ECO:0000256" key="9">
    <source>
        <dbReference type="HAMAP-Rule" id="MF_03180"/>
    </source>
</evidence>
<feature type="binding site" evidence="9">
    <location>
        <position position="147"/>
    </location>
    <ligand>
        <name>a divalent metal cation</name>
        <dbReference type="ChEBI" id="CHEBI:60240"/>
    </ligand>
</feature>
<keyword evidence="4 9" id="KW-0819">tRNA processing</keyword>
<feature type="binding site" evidence="9">
    <location>
        <position position="211"/>
    </location>
    <ligand>
        <name>substrate</name>
    </ligand>
</feature>
<protein>
    <recommendedName>
        <fullName evidence="1">N(6)-L-threonylcarbamoyladenine synthase</fullName>
        <ecNumber evidence="1">2.3.1.234</ecNumber>
    </recommendedName>
    <alternativeName>
        <fullName evidence="7">N6-L-threonylcarbamoyladenine synthase</fullName>
    </alternativeName>
</protein>
<dbReference type="NCBIfam" id="TIGR00329">
    <property type="entry name" value="gcp_kae1"/>
    <property type="match status" value="1"/>
</dbReference>